<dbReference type="PANTHER" id="PTHR10671:SF108">
    <property type="entry name" value="CLAUDIN FAMILY PROTEIN-RELATED"/>
    <property type="match status" value="1"/>
</dbReference>
<feature type="transmembrane region" description="Helical" evidence="6">
    <location>
        <begin position="141"/>
        <end position="162"/>
    </location>
</feature>
<sequence>MILWTARRALFKVSFLGLFIGFVIFVIGFSTPFWLRTSFGGGSQGLWQYCVDVCRRLQVEEAWFETVRVLMCVVLILYFSACVLALYDNCLAKYDPLTFTITRRVEIATAAAGLLGVIGLAVYTVMMKLSNSSFRFTEFSGSYVATSTSVTIAVIVAAAMWLTNTVQPQDGTVLTGGGGHTMVMTYQSTMPSGHQYQQPPPNGANPYPALPASAPPQAYAYPAQPQPTYPGQPVAVQYSYAGSLHS</sequence>
<gene>
    <name evidence="7" type="ORF">BaRGS_00010281</name>
</gene>
<keyword evidence="2 6" id="KW-0812">Transmembrane</keyword>
<evidence type="ECO:0000313" key="8">
    <source>
        <dbReference type="Proteomes" id="UP001519460"/>
    </source>
</evidence>
<reference evidence="7 8" key="1">
    <citation type="journal article" date="2023" name="Sci. Data">
        <title>Genome assembly of the Korean intertidal mud-creeper Batillaria attramentaria.</title>
        <authorList>
            <person name="Patra A.K."/>
            <person name="Ho P.T."/>
            <person name="Jun S."/>
            <person name="Lee S.J."/>
            <person name="Kim Y."/>
            <person name="Won Y.J."/>
        </authorList>
    </citation>
    <scope>NUCLEOTIDE SEQUENCE [LARGE SCALE GENOMIC DNA]</scope>
    <source>
        <strain evidence="7">Wonlab-2016</strain>
    </source>
</reference>
<dbReference type="InterPro" id="IPR050579">
    <property type="entry name" value="PMP-22/EMP/MP20-like"/>
</dbReference>
<keyword evidence="3 6" id="KW-1133">Transmembrane helix</keyword>
<evidence type="ECO:0000256" key="2">
    <source>
        <dbReference type="ARBA" id="ARBA00022692"/>
    </source>
</evidence>
<feature type="region of interest" description="Disordered" evidence="5">
    <location>
        <begin position="190"/>
        <end position="209"/>
    </location>
</feature>
<accession>A0ABD0LHA0</accession>
<dbReference type="PANTHER" id="PTHR10671">
    <property type="entry name" value="EPITHELIAL MEMBRANE PROTEIN-RELATED"/>
    <property type="match status" value="1"/>
</dbReference>
<comment type="caution">
    <text evidence="7">The sequence shown here is derived from an EMBL/GenBank/DDBJ whole genome shotgun (WGS) entry which is preliminary data.</text>
</comment>
<evidence type="ECO:0000256" key="3">
    <source>
        <dbReference type="ARBA" id="ARBA00022989"/>
    </source>
</evidence>
<name>A0ABD0LHA0_9CAEN</name>
<keyword evidence="4 6" id="KW-0472">Membrane</keyword>
<dbReference type="GO" id="GO:0016020">
    <property type="term" value="C:membrane"/>
    <property type="evidence" value="ECO:0007669"/>
    <property type="project" value="UniProtKB-SubCell"/>
</dbReference>
<dbReference type="Gene3D" id="1.20.140.150">
    <property type="match status" value="1"/>
</dbReference>
<organism evidence="7 8">
    <name type="scientific">Batillaria attramentaria</name>
    <dbReference type="NCBI Taxonomy" id="370345"/>
    <lineage>
        <taxon>Eukaryota</taxon>
        <taxon>Metazoa</taxon>
        <taxon>Spiralia</taxon>
        <taxon>Lophotrochozoa</taxon>
        <taxon>Mollusca</taxon>
        <taxon>Gastropoda</taxon>
        <taxon>Caenogastropoda</taxon>
        <taxon>Sorbeoconcha</taxon>
        <taxon>Cerithioidea</taxon>
        <taxon>Batillariidae</taxon>
        <taxon>Batillaria</taxon>
    </lineage>
</organism>
<evidence type="ECO:0000313" key="7">
    <source>
        <dbReference type="EMBL" id="KAK7498621.1"/>
    </source>
</evidence>
<feature type="transmembrane region" description="Helical" evidence="6">
    <location>
        <begin position="107"/>
        <end position="129"/>
    </location>
</feature>
<evidence type="ECO:0000256" key="5">
    <source>
        <dbReference type="SAM" id="MobiDB-lite"/>
    </source>
</evidence>
<evidence type="ECO:0000256" key="6">
    <source>
        <dbReference type="SAM" id="Phobius"/>
    </source>
</evidence>
<dbReference type="AlphaFoldDB" id="A0ABD0LHA0"/>
<dbReference type="EMBL" id="JACVVK020000050">
    <property type="protein sequence ID" value="KAK7498621.1"/>
    <property type="molecule type" value="Genomic_DNA"/>
</dbReference>
<keyword evidence="8" id="KW-1185">Reference proteome</keyword>
<evidence type="ECO:0000256" key="4">
    <source>
        <dbReference type="ARBA" id="ARBA00023136"/>
    </source>
</evidence>
<feature type="transmembrane region" description="Helical" evidence="6">
    <location>
        <begin position="9"/>
        <end position="29"/>
    </location>
</feature>
<dbReference type="Proteomes" id="UP001519460">
    <property type="component" value="Unassembled WGS sequence"/>
</dbReference>
<feature type="transmembrane region" description="Helical" evidence="6">
    <location>
        <begin position="67"/>
        <end position="87"/>
    </location>
</feature>
<comment type="subcellular location">
    <subcellularLocation>
        <location evidence="1">Membrane</location>
        <topology evidence="1">Multi-pass membrane protein</topology>
    </subcellularLocation>
</comment>
<protein>
    <submittedName>
        <fullName evidence="7">Uncharacterized protein</fullName>
    </submittedName>
</protein>
<evidence type="ECO:0000256" key="1">
    <source>
        <dbReference type="ARBA" id="ARBA00004141"/>
    </source>
</evidence>
<proteinExistence type="predicted"/>